<comment type="similarity">
    <text evidence="1 2">Belongs to the outer membrane factor (OMF) (TC 1.B.17) family.</text>
</comment>
<feature type="signal peptide" evidence="2">
    <location>
        <begin position="1"/>
        <end position="28"/>
    </location>
</feature>
<keyword evidence="2" id="KW-0732">Signal</keyword>
<dbReference type="RefSeq" id="WP_245927872.1">
    <property type="nucleotide sequence ID" value="NZ_QGHA01000002.1"/>
</dbReference>
<dbReference type="InterPro" id="IPR010131">
    <property type="entry name" value="MdtP/NodT-like"/>
</dbReference>
<comment type="caution">
    <text evidence="3">The sequence shown here is derived from an EMBL/GenBank/DDBJ whole genome shotgun (WGS) entry which is preliminary data.</text>
</comment>
<dbReference type="PANTHER" id="PTHR30203">
    <property type="entry name" value="OUTER MEMBRANE CATION EFFLUX PROTEIN"/>
    <property type="match status" value="1"/>
</dbReference>
<name>A0A316HFK4_9SPHI</name>
<reference evidence="3 4" key="1">
    <citation type="submission" date="2018-05" db="EMBL/GenBank/DDBJ databases">
        <title>Genomic Encyclopedia of Archaeal and Bacterial Type Strains, Phase II (KMG-II): from individual species to whole genera.</title>
        <authorList>
            <person name="Goeker M."/>
        </authorList>
    </citation>
    <scope>NUCLEOTIDE SEQUENCE [LARGE SCALE GENOMIC DNA]</scope>
    <source>
        <strain evidence="3 4">DSM 19975</strain>
    </source>
</reference>
<feature type="chain" id="PRO_5016190126" evidence="2">
    <location>
        <begin position="29"/>
        <end position="467"/>
    </location>
</feature>
<evidence type="ECO:0000313" key="4">
    <source>
        <dbReference type="Proteomes" id="UP000245678"/>
    </source>
</evidence>
<keyword evidence="4" id="KW-1185">Reference proteome</keyword>
<keyword evidence="2" id="KW-0564">Palmitate</keyword>
<dbReference type="Gene3D" id="1.20.1600.10">
    <property type="entry name" value="Outer membrane efflux proteins (OEP)"/>
    <property type="match status" value="1"/>
</dbReference>
<keyword evidence="2" id="KW-1134">Transmembrane beta strand</keyword>
<keyword evidence="2 3" id="KW-0449">Lipoprotein</keyword>
<comment type="subcellular location">
    <subcellularLocation>
        <location evidence="2">Cell membrane</location>
        <topology evidence="2">Lipid-anchor</topology>
    </subcellularLocation>
</comment>
<proteinExistence type="inferred from homology"/>
<dbReference type="PANTHER" id="PTHR30203:SF33">
    <property type="entry name" value="BLR4455 PROTEIN"/>
    <property type="match status" value="1"/>
</dbReference>
<evidence type="ECO:0000256" key="2">
    <source>
        <dbReference type="RuleBase" id="RU362097"/>
    </source>
</evidence>
<dbReference type="GO" id="GO:0015562">
    <property type="term" value="F:efflux transmembrane transporter activity"/>
    <property type="evidence" value="ECO:0007669"/>
    <property type="project" value="InterPro"/>
</dbReference>
<protein>
    <submittedName>
        <fullName evidence="3">NodT family efflux transporter outer membrane factor (OMF) lipoprotein</fullName>
    </submittedName>
</protein>
<evidence type="ECO:0000313" key="3">
    <source>
        <dbReference type="EMBL" id="PWK79187.1"/>
    </source>
</evidence>
<keyword evidence="2" id="KW-0812">Transmembrane</keyword>
<keyword evidence="2" id="KW-0472">Membrane</keyword>
<dbReference type="AlphaFoldDB" id="A0A316HFK4"/>
<organism evidence="3 4">
    <name type="scientific">Mucilaginibacter oryzae</name>
    <dbReference type="NCBI Taxonomy" id="468058"/>
    <lineage>
        <taxon>Bacteria</taxon>
        <taxon>Pseudomonadati</taxon>
        <taxon>Bacteroidota</taxon>
        <taxon>Sphingobacteriia</taxon>
        <taxon>Sphingobacteriales</taxon>
        <taxon>Sphingobacteriaceae</taxon>
        <taxon>Mucilaginibacter</taxon>
    </lineage>
</organism>
<dbReference type="Gene3D" id="2.20.200.10">
    <property type="entry name" value="Outer membrane efflux proteins (OEP)"/>
    <property type="match status" value="1"/>
</dbReference>
<dbReference type="InterPro" id="IPR003423">
    <property type="entry name" value="OMP_efflux"/>
</dbReference>
<dbReference type="SUPFAM" id="SSF56954">
    <property type="entry name" value="Outer membrane efflux proteins (OEP)"/>
    <property type="match status" value="1"/>
</dbReference>
<evidence type="ECO:0000256" key="1">
    <source>
        <dbReference type="ARBA" id="ARBA00007613"/>
    </source>
</evidence>
<dbReference type="EMBL" id="QGHA01000002">
    <property type="protein sequence ID" value="PWK79187.1"/>
    <property type="molecule type" value="Genomic_DNA"/>
</dbReference>
<dbReference type="Proteomes" id="UP000245678">
    <property type="component" value="Unassembled WGS sequence"/>
</dbReference>
<accession>A0A316HFK4</accession>
<dbReference type="NCBIfam" id="TIGR01845">
    <property type="entry name" value="outer_NodT"/>
    <property type="match status" value="1"/>
</dbReference>
<dbReference type="Pfam" id="PF02321">
    <property type="entry name" value="OEP"/>
    <property type="match status" value="2"/>
</dbReference>
<dbReference type="GO" id="GO:0005886">
    <property type="term" value="C:plasma membrane"/>
    <property type="evidence" value="ECO:0007669"/>
    <property type="project" value="UniProtKB-SubCell"/>
</dbReference>
<gene>
    <name evidence="3" type="ORF">LX99_01643</name>
</gene>
<sequence length="467" mass="51924">MFMNLKYFIRTAAVIAAAVLLMPACKLRQPYTRPDAKTDSAYRGGTTNDTTTIASLSWKKMFKDAKLQDLIQEGITNNYDLKVAIARIKQADANLRQAKAAFFPTLSVAPQYTKQKVAATQGGNLGFMPQNVYAVTGDASWEIDIWGKLSSAKKGSLALLLQSYAYQRAVQTKLVADIATDYYNLLAYDKQLAITQQTVANRKEDVETNKALKIANRVNEASVAQSEANRYAAEVTIPDLQNNIHQTENALCVLLGRHPGPVERNALDAQQTDTTLQTGVPAQLLSNRPDVQQAEYNVRYYFEQINVARAYFYPSLSITAQGGWQSSTVGDLFKSATIFGNVVGNLTQPIFNKGLNKQRLQLAKAQYEENVATFQQTVLDAGREVSDALYSYKTVEDKALTRKLQLDAWLRSVNYNRDLLKHGYVTYTDVLTSEQNYLAAQLSSVNDRLQQLTAVVTLYKSLGGGWK</sequence>